<keyword evidence="3" id="KW-1185">Reference proteome</keyword>
<sequence length="331" mass="37889">MIPGKADPLDEGQEMMTLAGTKRTAGTPYASPTKAAASAKRSRTQYDYCDEEDLESLHEDQWSADWDSGSEMSIDGDDERDSLKDRFLTSPRGSKSYEEARRTEESRTLPPAANVHRRFGSKSSERIYCVGCACSKLEHQCNAPSCGCEGGVSCRNPLNNLDLGALFGQDPVSLHPCFTTWAVSQNIAKLERQPLFDLILEKAFLMEEFHDYVSEPYLEWRAKWDRVPVSERDSGTGLFLKQELLRLGLTSREGQLVFYSFCRRDGWQETEHCWHCRICSDCMEWREWHCERCNQCSYGLSLPCETCGREKDRYGQPELNELSDDDSIYQW</sequence>
<comment type="caution">
    <text evidence="2">The sequence shown here is derived from an EMBL/GenBank/DDBJ whole genome shotgun (WGS) entry which is preliminary data.</text>
</comment>
<proteinExistence type="predicted"/>
<evidence type="ECO:0000313" key="2">
    <source>
        <dbReference type="EMBL" id="KAK2599419.1"/>
    </source>
</evidence>
<accession>A0AAD9VZY4</accession>
<evidence type="ECO:0000256" key="1">
    <source>
        <dbReference type="SAM" id="MobiDB-lite"/>
    </source>
</evidence>
<feature type="region of interest" description="Disordered" evidence="1">
    <location>
        <begin position="1"/>
        <end position="43"/>
    </location>
</feature>
<dbReference type="AlphaFoldDB" id="A0AAD9VZY4"/>
<feature type="compositionally biased region" description="Basic and acidic residues" evidence="1">
    <location>
        <begin position="95"/>
        <end position="107"/>
    </location>
</feature>
<gene>
    <name evidence="2" type="ORF">N8I77_011173</name>
</gene>
<organism evidence="2 3">
    <name type="scientific">Phomopsis amygdali</name>
    <name type="common">Fusicoccum amygdali</name>
    <dbReference type="NCBI Taxonomy" id="1214568"/>
    <lineage>
        <taxon>Eukaryota</taxon>
        <taxon>Fungi</taxon>
        <taxon>Dikarya</taxon>
        <taxon>Ascomycota</taxon>
        <taxon>Pezizomycotina</taxon>
        <taxon>Sordariomycetes</taxon>
        <taxon>Sordariomycetidae</taxon>
        <taxon>Diaporthales</taxon>
        <taxon>Diaporthaceae</taxon>
        <taxon>Diaporthe</taxon>
    </lineage>
</organism>
<dbReference type="PROSITE" id="PS50216">
    <property type="entry name" value="DHHC"/>
    <property type="match status" value="1"/>
</dbReference>
<feature type="region of interest" description="Disordered" evidence="1">
    <location>
        <begin position="59"/>
        <end position="109"/>
    </location>
</feature>
<dbReference type="EMBL" id="JAUJFL010000007">
    <property type="protein sequence ID" value="KAK2599419.1"/>
    <property type="molecule type" value="Genomic_DNA"/>
</dbReference>
<name>A0AAD9VZY4_PHOAM</name>
<dbReference type="Proteomes" id="UP001265746">
    <property type="component" value="Unassembled WGS sequence"/>
</dbReference>
<reference evidence="2" key="1">
    <citation type="submission" date="2023-06" db="EMBL/GenBank/DDBJ databases">
        <authorList>
            <person name="Noh H."/>
        </authorList>
    </citation>
    <scope>NUCLEOTIDE SEQUENCE</scope>
    <source>
        <strain evidence="2">DUCC20226</strain>
    </source>
</reference>
<protein>
    <submittedName>
        <fullName evidence="2">Uncharacterized protein</fullName>
    </submittedName>
</protein>
<evidence type="ECO:0000313" key="3">
    <source>
        <dbReference type="Proteomes" id="UP001265746"/>
    </source>
</evidence>